<evidence type="ECO:0000313" key="1">
    <source>
        <dbReference type="EMBL" id="GGM20453.1"/>
    </source>
</evidence>
<dbReference type="SUPFAM" id="SSF158622">
    <property type="entry name" value="YheA/YmcA-like"/>
    <property type="match status" value="1"/>
</dbReference>
<evidence type="ECO:0000313" key="2">
    <source>
        <dbReference type="Proteomes" id="UP000618460"/>
    </source>
</evidence>
<dbReference type="OrthoDB" id="2157513at2"/>
<dbReference type="RefSeq" id="WP_117153115.1">
    <property type="nucleotide sequence ID" value="NZ_BMLG01000001.1"/>
</dbReference>
<reference evidence="1" key="1">
    <citation type="journal article" date="2014" name="Int. J. Syst. Evol. Microbiol.">
        <title>Complete genome sequence of Corynebacterium casei LMG S-19264T (=DSM 44701T), isolated from a smear-ripened cheese.</title>
        <authorList>
            <consortium name="US DOE Joint Genome Institute (JGI-PGF)"/>
            <person name="Walter F."/>
            <person name="Albersmeier A."/>
            <person name="Kalinowski J."/>
            <person name="Ruckert C."/>
        </authorList>
    </citation>
    <scope>NUCLEOTIDE SEQUENCE</scope>
    <source>
        <strain evidence="1">CGMCC 1.6333</strain>
    </source>
</reference>
<protein>
    <submittedName>
        <fullName evidence="1">Regulatory protein YlbF</fullName>
    </submittedName>
</protein>
<dbReference type="InterPro" id="IPR052767">
    <property type="entry name" value="Bact_com_dev_regulator"/>
</dbReference>
<dbReference type="PANTHER" id="PTHR38448">
    <property type="entry name" value="REGULATORY PROTEIN YLBF-RELATED"/>
    <property type="match status" value="1"/>
</dbReference>
<reference evidence="1" key="2">
    <citation type="submission" date="2020-09" db="EMBL/GenBank/DDBJ databases">
        <authorList>
            <person name="Sun Q."/>
            <person name="Zhou Y."/>
        </authorList>
    </citation>
    <scope>NUCLEOTIDE SEQUENCE</scope>
    <source>
        <strain evidence="1">CGMCC 1.6333</strain>
    </source>
</reference>
<name>A0A917WQ28_9BACI</name>
<sequence>MLATTEVVDLLDESEYIGQMILKSDVMFNYIDAKNTLANDTEAQSLITAFHDEKEKYEEVQRFGRYHPDYSVVMKTIRTTKREMDMNDKVAAFKIAERSLQGLLDEVSERIAYSVSKQVKVPKDGALLTDSGCGSGGSCGC</sequence>
<dbReference type="Proteomes" id="UP000618460">
    <property type="component" value="Unassembled WGS sequence"/>
</dbReference>
<dbReference type="PANTHER" id="PTHR38448:SF2">
    <property type="entry name" value="REGULATORY PROTEIN YLBF"/>
    <property type="match status" value="1"/>
</dbReference>
<dbReference type="Pfam" id="PF06133">
    <property type="entry name" value="Com_YlbF"/>
    <property type="match status" value="1"/>
</dbReference>
<accession>A0A917WQ28</accession>
<dbReference type="EMBL" id="BMLG01000001">
    <property type="protein sequence ID" value="GGM20453.1"/>
    <property type="molecule type" value="Genomic_DNA"/>
</dbReference>
<dbReference type="Gene3D" id="1.20.1500.10">
    <property type="entry name" value="YheA/YmcA-like"/>
    <property type="match status" value="1"/>
</dbReference>
<comment type="caution">
    <text evidence="1">The sequence shown here is derived from an EMBL/GenBank/DDBJ whole genome shotgun (WGS) entry which is preliminary data.</text>
</comment>
<proteinExistence type="predicted"/>
<dbReference type="InterPro" id="IPR010368">
    <property type="entry name" value="Com_YlbF"/>
</dbReference>
<dbReference type="AlphaFoldDB" id="A0A917WQ28"/>
<keyword evidence="2" id="KW-1185">Reference proteome</keyword>
<gene>
    <name evidence="1" type="primary">ylbF</name>
    <name evidence="1" type="ORF">GCM10011351_02870</name>
</gene>
<organism evidence="1 2">
    <name type="scientific">Paraliobacillus quinghaiensis</name>
    <dbReference type="NCBI Taxonomy" id="470815"/>
    <lineage>
        <taxon>Bacteria</taxon>
        <taxon>Bacillati</taxon>
        <taxon>Bacillota</taxon>
        <taxon>Bacilli</taxon>
        <taxon>Bacillales</taxon>
        <taxon>Bacillaceae</taxon>
        <taxon>Paraliobacillus</taxon>
    </lineage>
</organism>
<dbReference type="InterPro" id="IPR023378">
    <property type="entry name" value="YheA/YmcA-like_dom_sf"/>
</dbReference>